<dbReference type="AlphaFoldDB" id="A0AAD6V750"/>
<feature type="compositionally biased region" description="Basic and acidic residues" evidence="1">
    <location>
        <begin position="82"/>
        <end position="92"/>
    </location>
</feature>
<reference evidence="2" key="1">
    <citation type="submission" date="2023-03" db="EMBL/GenBank/DDBJ databases">
        <title>Massive genome expansion in bonnet fungi (Mycena s.s.) driven by repeated elements and novel gene families across ecological guilds.</title>
        <authorList>
            <consortium name="Lawrence Berkeley National Laboratory"/>
            <person name="Harder C.B."/>
            <person name="Miyauchi S."/>
            <person name="Viragh M."/>
            <person name="Kuo A."/>
            <person name="Thoen E."/>
            <person name="Andreopoulos B."/>
            <person name="Lu D."/>
            <person name="Skrede I."/>
            <person name="Drula E."/>
            <person name="Henrissat B."/>
            <person name="Morin E."/>
            <person name="Kohler A."/>
            <person name="Barry K."/>
            <person name="LaButti K."/>
            <person name="Morin E."/>
            <person name="Salamov A."/>
            <person name="Lipzen A."/>
            <person name="Mereny Z."/>
            <person name="Hegedus B."/>
            <person name="Baldrian P."/>
            <person name="Stursova M."/>
            <person name="Weitz H."/>
            <person name="Taylor A."/>
            <person name="Grigoriev I.V."/>
            <person name="Nagy L.G."/>
            <person name="Martin F."/>
            <person name="Kauserud H."/>
        </authorList>
    </citation>
    <scope>NUCLEOTIDE SEQUENCE</scope>
    <source>
        <strain evidence="2">9144</strain>
    </source>
</reference>
<feature type="region of interest" description="Disordered" evidence="1">
    <location>
        <begin position="180"/>
        <end position="203"/>
    </location>
</feature>
<evidence type="ECO:0000256" key="1">
    <source>
        <dbReference type="SAM" id="MobiDB-lite"/>
    </source>
</evidence>
<feature type="compositionally biased region" description="Basic and acidic residues" evidence="1">
    <location>
        <begin position="406"/>
        <end position="429"/>
    </location>
</feature>
<protein>
    <submittedName>
        <fullName evidence="2">Uncharacterized protein</fullName>
    </submittedName>
</protein>
<gene>
    <name evidence="2" type="ORF">GGX14DRAFT_140714</name>
</gene>
<feature type="region of interest" description="Disordered" evidence="1">
    <location>
        <begin position="406"/>
        <end position="454"/>
    </location>
</feature>
<feature type="compositionally biased region" description="Basic and acidic residues" evidence="1">
    <location>
        <begin position="442"/>
        <end position="454"/>
    </location>
</feature>
<evidence type="ECO:0000313" key="2">
    <source>
        <dbReference type="EMBL" id="KAJ7204452.1"/>
    </source>
</evidence>
<organism evidence="2 3">
    <name type="scientific">Mycena pura</name>
    <dbReference type="NCBI Taxonomy" id="153505"/>
    <lineage>
        <taxon>Eukaryota</taxon>
        <taxon>Fungi</taxon>
        <taxon>Dikarya</taxon>
        <taxon>Basidiomycota</taxon>
        <taxon>Agaricomycotina</taxon>
        <taxon>Agaricomycetes</taxon>
        <taxon>Agaricomycetidae</taxon>
        <taxon>Agaricales</taxon>
        <taxon>Marasmiineae</taxon>
        <taxon>Mycenaceae</taxon>
        <taxon>Mycena</taxon>
    </lineage>
</organism>
<name>A0AAD6V750_9AGAR</name>
<evidence type="ECO:0000313" key="3">
    <source>
        <dbReference type="Proteomes" id="UP001219525"/>
    </source>
</evidence>
<accession>A0AAD6V750</accession>
<comment type="caution">
    <text evidence="2">The sequence shown here is derived from an EMBL/GenBank/DDBJ whole genome shotgun (WGS) entry which is preliminary data.</text>
</comment>
<sequence length="454" mass="49932">MSMSAPPAASASTTLAPEESAGSSLIRRVSTQKISAFIRSKTQRRAKRSPIIFPPPSWNLEETLNNGAGASETPGESSAPTDSRDHEERAPTDEDVPEPYVLAQRIGTLIDALPPPATISPTDVGAVDPEGPQLPGTVTADSHLMMLLSSAAVMNGSRSLGRQSVWSILEKLRHRHVVAFDGKSNKKEEDEDRNDDHDQEDGGVMVYAPLEPTADSEVELAESEMVLEYLDEPTEQHTSPPAADAKPPLSPRPEAPSTDKRPEMVKHSISWRRRNLKVKEHIHWVPSKTKISLQVLWWGYRLYLPPPVMKKLDSAHLTAAKRGTMLITALKYLLEKIPVMMLPPQIRPALVVLKRLTPYLGYVGVFVTWSWKAIMDHDQGDGVVLLATWLIPVALLPHPLKPEDFRRPGEAVKDAHKDLDGKAAADDSKCNLTGDDEASAEENVRSETVKSVET</sequence>
<feature type="region of interest" description="Disordered" evidence="1">
    <location>
        <begin position="232"/>
        <end position="266"/>
    </location>
</feature>
<feature type="region of interest" description="Disordered" evidence="1">
    <location>
        <begin position="1"/>
        <end position="99"/>
    </location>
</feature>
<feature type="compositionally biased region" description="Low complexity" evidence="1">
    <location>
        <begin position="1"/>
        <end position="21"/>
    </location>
</feature>
<keyword evidence="3" id="KW-1185">Reference proteome</keyword>
<dbReference type="Proteomes" id="UP001219525">
    <property type="component" value="Unassembled WGS sequence"/>
</dbReference>
<feature type="compositionally biased region" description="Acidic residues" evidence="1">
    <location>
        <begin position="189"/>
        <end position="201"/>
    </location>
</feature>
<feature type="compositionally biased region" description="Polar residues" evidence="1">
    <location>
        <begin position="60"/>
        <end position="81"/>
    </location>
</feature>
<feature type="compositionally biased region" description="Basic and acidic residues" evidence="1">
    <location>
        <begin position="257"/>
        <end position="266"/>
    </location>
</feature>
<dbReference type="EMBL" id="JARJCW010000047">
    <property type="protein sequence ID" value="KAJ7204452.1"/>
    <property type="molecule type" value="Genomic_DNA"/>
</dbReference>
<proteinExistence type="predicted"/>